<keyword evidence="10" id="KW-1185">Reference proteome</keyword>
<protein>
    <recommendedName>
        <fullName evidence="8">UPF0056 membrane protein</fullName>
    </recommendedName>
</protein>
<feature type="transmembrane region" description="Helical" evidence="8">
    <location>
        <begin position="194"/>
        <end position="211"/>
    </location>
</feature>
<feature type="transmembrane region" description="Helical" evidence="8">
    <location>
        <begin position="118"/>
        <end position="140"/>
    </location>
</feature>
<comment type="subcellular location">
    <subcellularLocation>
        <location evidence="1">Cell inner membrane</location>
        <topology evidence="1">Multi-pass membrane protein</topology>
    </subcellularLocation>
    <subcellularLocation>
        <location evidence="8">Cell membrane</location>
        <topology evidence="8">Multi-pass membrane protein</topology>
    </subcellularLocation>
</comment>
<comment type="similarity">
    <text evidence="2 8">Belongs to the UPF0056 (MarC) family.</text>
</comment>
<dbReference type="AlphaFoldDB" id="A0A8J2YZB6"/>
<keyword evidence="4" id="KW-0997">Cell inner membrane</keyword>
<evidence type="ECO:0000256" key="2">
    <source>
        <dbReference type="ARBA" id="ARBA00009784"/>
    </source>
</evidence>
<keyword evidence="6 8" id="KW-1133">Transmembrane helix</keyword>
<evidence type="ECO:0000256" key="3">
    <source>
        <dbReference type="ARBA" id="ARBA00022475"/>
    </source>
</evidence>
<evidence type="ECO:0000313" key="9">
    <source>
        <dbReference type="EMBL" id="GGF39823.1"/>
    </source>
</evidence>
<keyword evidence="7 8" id="KW-0472">Membrane</keyword>
<reference evidence="9" key="2">
    <citation type="submission" date="2020-09" db="EMBL/GenBank/DDBJ databases">
        <authorList>
            <person name="Sun Q."/>
            <person name="Zhou Y."/>
        </authorList>
    </citation>
    <scope>NUCLEOTIDE SEQUENCE</scope>
    <source>
        <strain evidence="9">CGMCC 1.15725</strain>
    </source>
</reference>
<dbReference type="PANTHER" id="PTHR33508">
    <property type="entry name" value="UPF0056 MEMBRANE PROTEIN YHCE"/>
    <property type="match status" value="1"/>
</dbReference>
<comment type="caution">
    <text evidence="9">The sequence shown here is derived from an EMBL/GenBank/DDBJ whole genome shotgun (WGS) entry which is preliminary data.</text>
</comment>
<dbReference type="NCBIfam" id="TIGR00427">
    <property type="entry name" value="NAAT family transporter"/>
    <property type="match status" value="1"/>
</dbReference>
<gene>
    <name evidence="9" type="ORF">GCM10011611_52770</name>
</gene>
<evidence type="ECO:0000256" key="4">
    <source>
        <dbReference type="ARBA" id="ARBA00022519"/>
    </source>
</evidence>
<feature type="transmembrane region" description="Helical" evidence="8">
    <location>
        <begin position="51"/>
        <end position="72"/>
    </location>
</feature>
<dbReference type="EMBL" id="BMJQ01000016">
    <property type="protein sequence ID" value="GGF39823.1"/>
    <property type="molecule type" value="Genomic_DNA"/>
</dbReference>
<evidence type="ECO:0000256" key="8">
    <source>
        <dbReference type="RuleBase" id="RU362048"/>
    </source>
</evidence>
<keyword evidence="3" id="KW-1003">Cell membrane</keyword>
<accession>A0A8J2YZB6</accession>
<name>A0A8J2YZB6_9PROT</name>
<dbReference type="Proteomes" id="UP000646365">
    <property type="component" value="Unassembled WGS sequence"/>
</dbReference>
<feature type="transmembrane region" description="Helical" evidence="8">
    <location>
        <begin position="152"/>
        <end position="173"/>
    </location>
</feature>
<dbReference type="Pfam" id="PF01914">
    <property type="entry name" value="MarC"/>
    <property type="match status" value="1"/>
</dbReference>
<dbReference type="RefSeq" id="WP_189051161.1">
    <property type="nucleotide sequence ID" value="NZ_BMJQ01000016.1"/>
</dbReference>
<proteinExistence type="inferred from homology"/>
<feature type="transmembrane region" description="Helical" evidence="8">
    <location>
        <begin position="78"/>
        <end position="97"/>
    </location>
</feature>
<dbReference type="GO" id="GO:0005886">
    <property type="term" value="C:plasma membrane"/>
    <property type="evidence" value="ECO:0007669"/>
    <property type="project" value="UniProtKB-SubCell"/>
</dbReference>
<evidence type="ECO:0000256" key="1">
    <source>
        <dbReference type="ARBA" id="ARBA00004429"/>
    </source>
</evidence>
<sequence>MNSWNSTTDSLLLAFPALFSIVNPIACALIFSQLTADNTPDERKRLAGKVALYATFIMLVALWAGTTVMNFFGITLSALRLAGGLVVVASAWGLLFAPERQEARKQEQAVHAANPEDAAFFPLTMPFTTGPGTISVAITLGSNRPPAVHELIPFFAGNSLAAVLMGAVIWGIYRYADRLSTLLGHTGTRIFTRLSAFILLCIGAQILLNGADDALRPLFQSHLDQH</sequence>
<feature type="transmembrane region" description="Helical" evidence="8">
    <location>
        <begin position="12"/>
        <end position="31"/>
    </location>
</feature>
<organism evidence="9 10">
    <name type="scientific">Aliidongia dinghuensis</name>
    <dbReference type="NCBI Taxonomy" id="1867774"/>
    <lineage>
        <taxon>Bacteria</taxon>
        <taxon>Pseudomonadati</taxon>
        <taxon>Pseudomonadota</taxon>
        <taxon>Alphaproteobacteria</taxon>
        <taxon>Rhodospirillales</taxon>
        <taxon>Dongiaceae</taxon>
        <taxon>Aliidongia</taxon>
    </lineage>
</organism>
<evidence type="ECO:0000313" key="10">
    <source>
        <dbReference type="Proteomes" id="UP000646365"/>
    </source>
</evidence>
<keyword evidence="5 8" id="KW-0812">Transmembrane</keyword>
<dbReference type="PANTHER" id="PTHR33508:SF2">
    <property type="entry name" value="UPF0056 INNER MEMBRANE PROTEIN MARC"/>
    <property type="match status" value="1"/>
</dbReference>
<evidence type="ECO:0000256" key="6">
    <source>
        <dbReference type="ARBA" id="ARBA00022989"/>
    </source>
</evidence>
<evidence type="ECO:0000256" key="5">
    <source>
        <dbReference type="ARBA" id="ARBA00022692"/>
    </source>
</evidence>
<reference evidence="9" key="1">
    <citation type="journal article" date="2014" name="Int. J. Syst. Evol. Microbiol.">
        <title>Complete genome sequence of Corynebacterium casei LMG S-19264T (=DSM 44701T), isolated from a smear-ripened cheese.</title>
        <authorList>
            <consortium name="US DOE Joint Genome Institute (JGI-PGF)"/>
            <person name="Walter F."/>
            <person name="Albersmeier A."/>
            <person name="Kalinowski J."/>
            <person name="Ruckert C."/>
        </authorList>
    </citation>
    <scope>NUCLEOTIDE SEQUENCE</scope>
    <source>
        <strain evidence="9">CGMCC 1.15725</strain>
    </source>
</reference>
<evidence type="ECO:0000256" key="7">
    <source>
        <dbReference type="ARBA" id="ARBA00023136"/>
    </source>
</evidence>
<dbReference type="InterPro" id="IPR002771">
    <property type="entry name" value="Multi_antbiot-R_MarC"/>
</dbReference>